<gene>
    <name evidence="2" type="ORF">CRENPOLYSF2_830021</name>
</gene>
<dbReference type="Pfam" id="PF04307">
    <property type="entry name" value="YdjM"/>
    <property type="match status" value="1"/>
</dbReference>
<evidence type="ECO:0000313" key="3">
    <source>
        <dbReference type="Proteomes" id="UP000195442"/>
    </source>
</evidence>
<feature type="transmembrane region" description="Helical" evidence="1">
    <location>
        <begin position="86"/>
        <end position="105"/>
    </location>
</feature>
<keyword evidence="1" id="KW-0472">Membrane</keyword>
<keyword evidence="3" id="KW-1185">Reference proteome</keyword>
<feature type="transmembrane region" description="Helical" evidence="1">
    <location>
        <begin position="61"/>
        <end position="80"/>
    </location>
</feature>
<feature type="transmembrane region" description="Helical" evidence="1">
    <location>
        <begin position="7"/>
        <end position="27"/>
    </location>
</feature>
<feature type="transmembrane region" description="Helical" evidence="1">
    <location>
        <begin position="141"/>
        <end position="165"/>
    </location>
</feature>
<accession>A0A1R4HJ45</accession>
<organism evidence="2 3">
    <name type="scientific">Crenothrix polyspora</name>
    <dbReference type="NCBI Taxonomy" id="360316"/>
    <lineage>
        <taxon>Bacteria</taxon>
        <taxon>Pseudomonadati</taxon>
        <taxon>Pseudomonadota</taxon>
        <taxon>Gammaproteobacteria</taxon>
        <taxon>Methylococcales</taxon>
        <taxon>Crenotrichaceae</taxon>
        <taxon>Crenothrix</taxon>
    </lineage>
</organism>
<name>A0A1R4HJ45_9GAMM</name>
<dbReference type="OrthoDB" id="5295350at2"/>
<evidence type="ECO:0000313" key="2">
    <source>
        <dbReference type="EMBL" id="SJM96051.1"/>
    </source>
</evidence>
<sequence length="256" mass="29219">MANFKTHLIVATTMSGMASISLLTLQLAKPWETGSYFLLGVLGGLLPDIDSDKSTPLTMIFYFLSMYCAFAMVFNLAIQYSFAELFVIWVAVYFAIRHLIFRMFISMTIHRGTFHSLLAVAFMALLTVNISFHILHNTPRMAWNAGIFVGIGYLVHLTLDEVYSVDLHNKRMKKSFGTALKLFSRENLGASVLMAVVLAVFMHYAPPVKSYWRVFNSALAKQNFQKKWLPTDNRWFENFLDYSVKIPKSLKAVKKK</sequence>
<dbReference type="Proteomes" id="UP000195442">
    <property type="component" value="Unassembled WGS sequence"/>
</dbReference>
<evidence type="ECO:0008006" key="4">
    <source>
        <dbReference type="Google" id="ProtNLM"/>
    </source>
</evidence>
<feature type="transmembrane region" description="Helical" evidence="1">
    <location>
        <begin position="186"/>
        <end position="205"/>
    </location>
</feature>
<dbReference type="AlphaFoldDB" id="A0A1R4HJ45"/>
<dbReference type="InterPro" id="IPR007404">
    <property type="entry name" value="YdjM-like"/>
</dbReference>
<dbReference type="EMBL" id="FUKJ01000450">
    <property type="protein sequence ID" value="SJM96051.1"/>
    <property type="molecule type" value="Genomic_DNA"/>
</dbReference>
<protein>
    <recommendedName>
        <fullName evidence="4">Membrane-bound metal-dependent hydrolase</fullName>
    </recommendedName>
</protein>
<keyword evidence="1" id="KW-0812">Transmembrane</keyword>
<evidence type="ECO:0000256" key="1">
    <source>
        <dbReference type="SAM" id="Phobius"/>
    </source>
</evidence>
<keyword evidence="1" id="KW-1133">Transmembrane helix</keyword>
<proteinExistence type="predicted"/>
<reference evidence="3" key="1">
    <citation type="submission" date="2017-02" db="EMBL/GenBank/DDBJ databases">
        <authorList>
            <person name="Daims H."/>
        </authorList>
    </citation>
    <scope>NUCLEOTIDE SEQUENCE [LARGE SCALE GENOMIC DNA]</scope>
</reference>
<dbReference type="RefSeq" id="WP_087148508.1">
    <property type="nucleotide sequence ID" value="NZ_FUKJ01000450.1"/>
</dbReference>
<feature type="transmembrane region" description="Helical" evidence="1">
    <location>
        <begin position="117"/>
        <end position="135"/>
    </location>
</feature>